<dbReference type="RefSeq" id="XP_003286197.1">
    <property type="nucleotide sequence ID" value="XM_003286149.1"/>
</dbReference>
<sequence>MEELRRQYNELNPGIYLYPCILKRETFFLDDDLGSVEAIFFYPNEYEYQEYEHNEFPIIYFIHGGGWCFGGEDVDHKLPRELCNKTKSIVVYPLYSLSPEAKYPIAVKQCYKILCRVEENAHKYRIDFNSLVVGGDSAGGNLAITTSLLCKMKNGPKIKKQILINPVTDTNLNTNSYLEFQEGFHLTKQQMAWFFNQYLENENQKNEIFVAPNKATIEQLANLPETLFLVGEFDVLKDEGLEFCEKLKKANVKVNSIVFPGAIHDFIMYKFLNNTNCCKEGTATIIGFIC</sequence>
<reference evidence="4" key="1">
    <citation type="journal article" date="2011" name="Genome Biol.">
        <title>Comparative genomics of the social amoebae Dictyostelium discoideum and Dictyostelium purpureum.</title>
        <authorList>
            <consortium name="US DOE Joint Genome Institute (JGI-PGF)"/>
            <person name="Sucgang R."/>
            <person name="Kuo A."/>
            <person name="Tian X."/>
            <person name="Salerno W."/>
            <person name="Parikh A."/>
            <person name="Feasley C.L."/>
            <person name="Dalin E."/>
            <person name="Tu H."/>
            <person name="Huang E."/>
            <person name="Barry K."/>
            <person name="Lindquist E."/>
            <person name="Shapiro H."/>
            <person name="Bruce D."/>
            <person name="Schmutz J."/>
            <person name="Salamov A."/>
            <person name="Fey P."/>
            <person name="Gaudet P."/>
            <person name="Anjard C."/>
            <person name="Babu M.M."/>
            <person name="Basu S."/>
            <person name="Bushmanova Y."/>
            <person name="van der Wel H."/>
            <person name="Katoh-Kurasawa M."/>
            <person name="Dinh C."/>
            <person name="Coutinho P.M."/>
            <person name="Saito T."/>
            <person name="Elias M."/>
            <person name="Schaap P."/>
            <person name="Kay R.R."/>
            <person name="Henrissat B."/>
            <person name="Eichinger L."/>
            <person name="Rivero F."/>
            <person name="Putnam N.H."/>
            <person name="West C.M."/>
            <person name="Loomis W.F."/>
            <person name="Chisholm R.L."/>
            <person name="Shaulsky G."/>
            <person name="Strassmann J.E."/>
            <person name="Queller D.C."/>
            <person name="Kuspa A."/>
            <person name="Grigoriev I.V."/>
        </authorList>
    </citation>
    <scope>NUCLEOTIDE SEQUENCE [LARGE SCALE GENOMIC DNA]</scope>
    <source>
        <strain evidence="4">QSDP1</strain>
    </source>
</reference>
<dbReference type="GeneID" id="10500144"/>
<evidence type="ECO:0000313" key="4">
    <source>
        <dbReference type="Proteomes" id="UP000001064"/>
    </source>
</evidence>
<dbReference type="STRING" id="5786.F0ZFJ9"/>
<dbReference type="KEGG" id="dpp:DICPUDRAFT_30524"/>
<dbReference type="VEuPathDB" id="AmoebaDB:DICPUDRAFT_30524"/>
<protein>
    <recommendedName>
        <fullName evidence="2">Alpha/beta hydrolase fold-3 domain-containing protein</fullName>
    </recommendedName>
</protein>
<evidence type="ECO:0000313" key="3">
    <source>
        <dbReference type="EMBL" id="EGC37309.1"/>
    </source>
</evidence>
<organism evidence="3 4">
    <name type="scientific">Dictyostelium purpureum</name>
    <name type="common">Slime mold</name>
    <dbReference type="NCBI Taxonomy" id="5786"/>
    <lineage>
        <taxon>Eukaryota</taxon>
        <taxon>Amoebozoa</taxon>
        <taxon>Evosea</taxon>
        <taxon>Eumycetozoa</taxon>
        <taxon>Dictyostelia</taxon>
        <taxon>Dictyosteliales</taxon>
        <taxon>Dictyosteliaceae</taxon>
        <taxon>Dictyostelium</taxon>
    </lineage>
</organism>
<dbReference type="SUPFAM" id="SSF53474">
    <property type="entry name" value="alpha/beta-Hydrolases"/>
    <property type="match status" value="1"/>
</dbReference>
<dbReference type="PANTHER" id="PTHR48081">
    <property type="entry name" value="AB HYDROLASE SUPERFAMILY PROTEIN C4A8.06C"/>
    <property type="match status" value="1"/>
</dbReference>
<dbReference type="EMBL" id="GL871003">
    <property type="protein sequence ID" value="EGC37309.1"/>
    <property type="molecule type" value="Genomic_DNA"/>
</dbReference>
<accession>F0ZFJ9</accession>
<evidence type="ECO:0000256" key="1">
    <source>
        <dbReference type="ARBA" id="ARBA00022801"/>
    </source>
</evidence>
<dbReference type="Pfam" id="PF07859">
    <property type="entry name" value="Abhydrolase_3"/>
    <property type="match status" value="1"/>
</dbReference>
<gene>
    <name evidence="3" type="ORF">DICPUDRAFT_30524</name>
</gene>
<dbReference type="eggNOG" id="KOG1515">
    <property type="taxonomic scope" value="Eukaryota"/>
</dbReference>
<dbReference type="InParanoid" id="F0ZFJ9"/>
<dbReference type="GO" id="GO:0016787">
    <property type="term" value="F:hydrolase activity"/>
    <property type="evidence" value="ECO:0007669"/>
    <property type="project" value="UniProtKB-KW"/>
</dbReference>
<keyword evidence="1" id="KW-0378">Hydrolase</keyword>
<feature type="domain" description="Alpha/beta hydrolase fold-3" evidence="2">
    <location>
        <begin position="60"/>
        <end position="267"/>
    </location>
</feature>
<dbReference type="Gene3D" id="3.40.50.1820">
    <property type="entry name" value="alpha/beta hydrolase"/>
    <property type="match status" value="1"/>
</dbReference>
<keyword evidence="4" id="KW-1185">Reference proteome</keyword>
<name>F0ZFJ9_DICPU</name>
<dbReference type="OMA" id="CRNAVET"/>
<evidence type="ECO:0000259" key="2">
    <source>
        <dbReference type="Pfam" id="PF07859"/>
    </source>
</evidence>
<dbReference type="AlphaFoldDB" id="F0ZFJ9"/>
<dbReference type="PANTHER" id="PTHR48081:SF14">
    <property type="entry name" value="ESTERASE_LIPASE_THIOESTERASE DOMAIN-CONTAINING PROTEIN"/>
    <property type="match status" value="1"/>
</dbReference>
<dbReference type="Proteomes" id="UP000001064">
    <property type="component" value="Unassembled WGS sequence"/>
</dbReference>
<dbReference type="OrthoDB" id="408631at2759"/>
<proteinExistence type="predicted"/>
<dbReference type="InterPro" id="IPR050300">
    <property type="entry name" value="GDXG_lipolytic_enzyme"/>
</dbReference>
<dbReference type="InterPro" id="IPR029058">
    <property type="entry name" value="AB_hydrolase_fold"/>
</dbReference>
<dbReference type="InterPro" id="IPR013094">
    <property type="entry name" value="AB_hydrolase_3"/>
</dbReference>